<reference evidence="6 7" key="1">
    <citation type="submission" date="2021-03" db="EMBL/GenBank/DDBJ databases">
        <authorList>
            <person name="D'Agostino P."/>
            <person name="Huntemann M."/>
            <person name="Clum A."/>
            <person name="Spunde A."/>
            <person name="Palaniappan K."/>
            <person name="Ritter S."/>
            <person name="Mikhailova N."/>
            <person name="Chen I.-M."/>
            <person name="Stamatis D."/>
            <person name="Reddy T."/>
            <person name="O'Malley R."/>
            <person name="Daum C."/>
            <person name="Shapiro N."/>
            <person name="Ivanova N."/>
            <person name="Kyrpides N."/>
            <person name="Woyke T."/>
        </authorList>
    </citation>
    <scope>NUCLEOTIDE SEQUENCE [LARGE SCALE GENOMIC DNA]</scope>
    <source>
        <strain evidence="6 7">WS4403</strain>
    </source>
</reference>
<dbReference type="Pfam" id="PF00126">
    <property type="entry name" value="HTH_1"/>
    <property type="match status" value="1"/>
</dbReference>
<dbReference type="PROSITE" id="PS50931">
    <property type="entry name" value="HTH_LYSR"/>
    <property type="match status" value="1"/>
</dbReference>
<comment type="similarity">
    <text evidence="1">Belongs to the LysR transcriptional regulatory family.</text>
</comment>
<keyword evidence="2" id="KW-0805">Transcription regulation</keyword>
<dbReference type="PANTHER" id="PTHR30537:SF1">
    <property type="entry name" value="HTH-TYPE TRANSCRIPTIONAL REGULATOR PGRR"/>
    <property type="match status" value="1"/>
</dbReference>
<dbReference type="InterPro" id="IPR036390">
    <property type="entry name" value="WH_DNA-bd_sf"/>
</dbReference>
<dbReference type="CDD" id="cd08474">
    <property type="entry name" value="PBP2_CrgA_like_5"/>
    <property type="match status" value="1"/>
</dbReference>
<proteinExistence type="inferred from homology"/>
<organism evidence="6 7">
    <name type="scientific">Winslowiella toletana</name>
    <dbReference type="NCBI Taxonomy" id="92490"/>
    <lineage>
        <taxon>Bacteria</taxon>
        <taxon>Pseudomonadati</taxon>
        <taxon>Pseudomonadota</taxon>
        <taxon>Gammaproteobacteria</taxon>
        <taxon>Enterobacterales</taxon>
        <taxon>Erwiniaceae</taxon>
        <taxon>Winslowiella</taxon>
    </lineage>
</organism>
<sequence length="297" mass="33328">MNQKPDLTSLTAFATIVSHASFRKAADELGMSPSTLSHMMRTLEEKMGVRLLHRTTRSVSPTEAGDALFASLQPALRELNSALAVVEDFRQRPRGNLRINSSEIAARYLLNHIIPRFLAFYPDISLDLVTEGRLIDIVSEHFDAGVRLAEDVPQDMIAVPFGGNARFVAVAAPHYLQNKTPINVPDDLRHHQCVRFRLPSGKLYRWEFARHGQELTILPQGALMLDHLELMAQAAAQELGVAYVPYAVAQPYLARGELNLVLEEWCPEIPGMCLYYPGHRHIPAALRAFIDTLRQFK</sequence>
<evidence type="ECO:0000313" key="6">
    <source>
        <dbReference type="EMBL" id="MBP2169623.1"/>
    </source>
</evidence>
<reference evidence="7" key="2">
    <citation type="submission" date="2023-07" db="EMBL/GenBank/DDBJ databases">
        <title>Genome mining of underrepresented organisms for secondary metabolites.</title>
        <authorList>
            <person name="D'Agostino P.M."/>
        </authorList>
    </citation>
    <scope>NUCLEOTIDE SEQUENCE [LARGE SCALE GENOMIC DNA]</scope>
    <source>
        <strain evidence="7">WS4403</strain>
    </source>
</reference>
<dbReference type="InterPro" id="IPR036388">
    <property type="entry name" value="WH-like_DNA-bd_sf"/>
</dbReference>
<dbReference type="SUPFAM" id="SSF53850">
    <property type="entry name" value="Periplasmic binding protein-like II"/>
    <property type="match status" value="1"/>
</dbReference>
<evidence type="ECO:0000256" key="4">
    <source>
        <dbReference type="ARBA" id="ARBA00023163"/>
    </source>
</evidence>
<dbReference type="InterPro" id="IPR058163">
    <property type="entry name" value="LysR-type_TF_proteobact-type"/>
</dbReference>
<dbReference type="EMBL" id="JAGGMQ010000001">
    <property type="protein sequence ID" value="MBP2169623.1"/>
    <property type="molecule type" value="Genomic_DNA"/>
</dbReference>
<evidence type="ECO:0000256" key="3">
    <source>
        <dbReference type="ARBA" id="ARBA00023125"/>
    </source>
</evidence>
<dbReference type="SUPFAM" id="SSF46785">
    <property type="entry name" value="Winged helix' DNA-binding domain"/>
    <property type="match status" value="1"/>
</dbReference>
<gene>
    <name evidence="6" type="ORF">J2125_002815</name>
</gene>
<feature type="domain" description="HTH lysR-type" evidence="5">
    <location>
        <begin position="5"/>
        <end position="62"/>
    </location>
</feature>
<dbReference type="InterPro" id="IPR000847">
    <property type="entry name" value="LysR_HTH_N"/>
</dbReference>
<dbReference type="PANTHER" id="PTHR30537">
    <property type="entry name" value="HTH-TYPE TRANSCRIPTIONAL REGULATOR"/>
    <property type="match status" value="1"/>
</dbReference>
<keyword evidence="3 6" id="KW-0238">DNA-binding</keyword>
<keyword evidence="4" id="KW-0804">Transcription</keyword>
<evidence type="ECO:0000256" key="1">
    <source>
        <dbReference type="ARBA" id="ARBA00009437"/>
    </source>
</evidence>
<accession>A0ABS4PAG3</accession>
<dbReference type="Pfam" id="PF03466">
    <property type="entry name" value="LysR_substrate"/>
    <property type="match status" value="1"/>
</dbReference>
<protein>
    <submittedName>
        <fullName evidence="6">DNA-binding transcriptional LysR family regulator</fullName>
    </submittedName>
</protein>
<dbReference type="InterPro" id="IPR005119">
    <property type="entry name" value="LysR_subst-bd"/>
</dbReference>
<evidence type="ECO:0000259" key="5">
    <source>
        <dbReference type="PROSITE" id="PS50931"/>
    </source>
</evidence>
<evidence type="ECO:0000313" key="7">
    <source>
        <dbReference type="Proteomes" id="UP001195624"/>
    </source>
</evidence>
<keyword evidence="7" id="KW-1185">Reference proteome</keyword>
<dbReference type="Gene3D" id="1.10.10.10">
    <property type="entry name" value="Winged helix-like DNA-binding domain superfamily/Winged helix DNA-binding domain"/>
    <property type="match status" value="1"/>
</dbReference>
<dbReference type="Gene3D" id="3.40.190.290">
    <property type="match status" value="1"/>
</dbReference>
<name>A0ABS4PAG3_9GAMM</name>
<dbReference type="RefSeq" id="WP_017800984.1">
    <property type="nucleotide sequence ID" value="NZ_JAGGMQ010000001.1"/>
</dbReference>
<evidence type="ECO:0000256" key="2">
    <source>
        <dbReference type="ARBA" id="ARBA00023015"/>
    </source>
</evidence>
<dbReference type="GO" id="GO:0003677">
    <property type="term" value="F:DNA binding"/>
    <property type="evidence" value="ECO:0007669"/>
    <property type="project" value="UniProtKB-KW"/>
</dbReference>
<comment type="caution">
    <text evidence="6">The sequence shown here is derived from an EMBL/GenBank/DDBJ whole genome shotgun (WGS) entry which is preliminary data.</text>
</comment>
<dbReference type="Proteomes" id="UP001195624">
    <property type="component" value="Unassembled WGS sequence"/>
</dbReference>